<protein>
    <submittedName>
        <fullName evidence="3">Uncharacterized protein</fullName>
    </submittedName>
</protein>
<gene>
    <name evidence="3" type="ORF">T440DRAFT_466159</name>
</gene>
<feature type="signal peptide" evidence="2">
    <location>
        <begin position="1"/>
        <end position="18"/>
    </location>
</feature>
<feature type="region of interest" description="Disordered" evidence="1">
    <location>
        <begin position="69"/>
        <end position="182"/>
    </location>
</feature>
<dbReference type="EMBL" id="MU006296">
    <property type="protein sequence ID" value="KAF2853173.1"/>
    <property type="molecule type" value="Genomic_DNA"/>
</dbReference>
<keyword evidence="4" id="KW-1185">Reference proteome</keyword>
<dbReference type="Proteomes" id="UP000799423">
    <property type="component" value="Unassembled WGS sequence"/>
</dbReference>
<name>A0A6A7BCV6_9PLEO</name>
<evidence type="ECO:0000313" key="4">
    <source>
        <dbReference type="Proteomes" id="UP000799423"/>
    </source>
</evidence>
<keyword evidence="2" id="KW-0732">Signal</keyword>
<proteinExistence type="predicted"/>
<dbReference type="OrthoDB" id="3800470at2759"/>
<evidence type="ECO:0000256" key="2">
    <source>
        <dbReference type="SAM" id="SignalP"/>
    </source>
</evidence>
<organism evidence="3 4">
    <name type="scientific">Plenodomus tracheiphilus IPT5</name>
    <dbReference type="NCBI Taxonomy" id="1408161"/>
    <lineage>
        <taxon>Eukaryota</taxon>
        <taxon>Fungi</taxon>
        <taxon>Dikarya</taxon>
        <taxon>Ascomycota</taxon>
        <taxon>Pezizomycotina</taxon>
        <taxon>Dothideomycetes</taxon>
        <taxon>Pleosporomycetidae</taxon>
        <taxon>Pleosporales</taxon>
        <taxon>Pleosporineae</taxon>
        <taxon>Leptosphaeriaceae</taxon>
        <taxon>Plenodomus</taxon>
    </lineage>
</organism>
<evidence type="ECO:0000256" key="1">
    <source>
        <dbReference type="SAM" id="MobiDB-lite"/>
    </source>
</evidence>
<feature type="compositionally biased region" description="Basic and acidic residues" evidence="1">
    <location>
        <begin position="92"/>
        <end position="103"/>
    </location>
</feature>
<feature type="chain" id="PRO_5025564346" evidence="2">
    <location>
        <begin position="19"/>
        <end position="182"/>
    </location>
</feature>
<sequence>MYGRTLLLVASLAISTFSAPIVIANAPSVGESAVGHRSRAPEAILAKEMLKREPVIEAIPQTAALEIIEGRDNEEEEEEEDLIDNSELFDDLQERAVRGEPTGHHSSRGVRGTGPNPRGVRGTGHNPRGVRGTGPNPRGVRGTGHNPRGVRGTGHNPRGVRGTGHTPKRSLLQRAYETMFAS</sequence>
<dbReference type="AlphaFoldDB" id="A0A6A7BCV6"/>
<reference evidence="3" key="1">
    <citation type="submission" date="2020-01" db="EMBL/GenBank/DDBJ databases">
        <authorList>
            <consortium name="DOE Joint Genome Institute"/>
            <person name="Haridas S."/>
            <person name="Albert R."/>
            <person name="Binder M."/>
            <person name="Bloem J."/>
            <person name="Labutti K."/>
            <person name="Salamov A."/>
            <person name="Andreopoulos B."/>
            <person name="Baker S.E."/>
            <person name="Barry K."/>
            <person name="Bills G."/>
            <person name="Bluhm B.H."/>
            <person name="Cannon C."/>
            <person name="Castanera R."/>
            <person name="Culley D.E."/>
            <person name="Daum C."/>
            <person name="Ezra D."/>
            <person name="Gonzalez J.B."/>
            <person name="Henrissat B."/>
            <person name="Kuo A."/>
            <person name="Liang C."/>
            <person name="Lipzen A."/>
            <person name="Lutzoni F."/>
            <person name="Magnuson J."/>
            <person name="Mondo S."/>
            <person name="Nolan M."/>
            <person name="Ohm R."/>
            <person name="Pangilinan J."/>
            <person name="Park H.-J."/>
            <person name="Ramirez L."/>
            <person name="Alfaro M."/>
            <person name="Sun H."/>
            <person name="Tritt A."/>
            <person name="Yoshinaga Y."/>
            <person name="Zwiers L.-H."/>
            <person name="Turgeon B.G."/>
            <person name="Goodwin S.B."/>
            <person name="Spatafora J.W."/>
            <person name="Crous P.W."/>
            <person name="Grigoriev I.V."/>
        </authorList>
    </citation>
    <scope>NUCLEOTIDE SEQUENCE</scope>
    <source>
        <strain evidence="3">IPT5</strain>
    </source>
</reference>
<evidence type="ECO:0000313" key="3">
    <source>
        <dbReference type="EMBL" id="KAF2853173.1"/>
    </source>
</evidence>
<accession>A0A6A7BCV6</accession>
<feature type="compositionally biased region" description="Acidic residues" evidence="1">
    <location>
        <begin position="72"/>
        <end position="91"/>
    </location>
</feature>